<comment type="caution">
    <text evidence="1">The sequence shown here is derived from an EMBL/GenBank/DDBJ whole genome shotgun (WGS) entry which is preliminary data.</text>
</comment>
<protein>
    <recommendedName>
        <fullName evidence="3">TipAS antibiotic-recognition domain-containing protein</fullName>
    </recommendedName>
</protein>
<evidence type="ECO:0000313" key="2">
    <source>
        <dbReference type="Proteomes" id="UP001612741"/>
    </source>
</evidence>
<keyword evidence="2" id="KW-1185">Reference proteome</keyword>
<reference evidence="1 2" key="1">
    <citation type="submission" date="2024-10" db="EMBL/GenBank/DDBJ databases">
        <title>The Natural Products Discovery Center: Release of the First 8490 Sequenced Strains for Exploring Actinobacteria Biosynthetic Diversity.</title>
        <authorList>
            <person name="Kalkreuter E."/>
            <person name="Kautsar S.A."/>
            <person name="Yang D."/>
            <person name="Bader C.D."/>
            <person name="Teijaro C.N."/>
            <person name="Fluegel L."/>
            <person name="Davis C.M."/>
            <person name="Simpson J.R."/>
            <person name="Lauterbach L."/>
            <person name="Steele A.D."/>
            <person name="Gui C."/>
            <person name="Meng S."/>
            <person name="Li G."/>
            <person name="Viehrig K."/>
            <person name="Ye F."/>
            <person name="Su P."/>
            <person name="Kiefer A.F."/>
            <person name="Nichols A."/>
            <person name="Cepeda A.J."/>
            <person name="Yan W."/>
            <person name="Fan B."/>
            <person name="Jiang Y."/>
            <person name="Adhikari A."/>
            <person name="Zheng C.-J."/>
            <person name="Schuster L."/>
            <person name="Cowan T.M."/>
            <person name="Smanski M.J."/>
            <person name="Chevrette M.G."/>
            <person name="De Carvalho L.P.S."/>
            <person name="Shen B."/>
        </authorList>
    </citation>
    <scope>NUCLEOTIDE SEQUENCE [LARGE SCALE GENOMIC DNA]</scope>
    <source>
        <strain evidence="1 2">NPDC050545</strain>
    </source>
</reference>
<accession>A0ABW7ZD21</accession>
<gene>
    <name evidence="1" type="ORF">ACIBG2_49220</name>
</gene>
<sequence length="120" mass="12977">MRCPTSFPNWTTTTHRCSTRGRCPARPGTRRSCGWSSIAVDDGPGADARAQVRGWAEEYAAALAGSADPNAASWAEALEWFAKRTKGGQLSYLVHQDFVARFGIDPYAPAASSADRSDLR</sequence>
<evidence type="ECO:0000313" key="1">
    <source>
        <dbReference type="EMBL" id="MFI6505439.1"/>
    </source>
</evidence>
<proteinExistence type="predicted"/>
<dbReference type="RefSeq" id="WP_397091612.1">
    <property type="nucleotide sequence ID" value="NZ_JBITGY010000019.1"/>
</dbReference>
<evidence type="ECO:0008006" key="3">
    <source>
        <dbReference type="Google" id="ProtNLM"/>
    </source>
</evidence>
<organism evidence="1 2">
    <name type="scientific">Nonomuraea typhae</name>
    <dbReference type="NCBI Taxonomy" id="2603600"/>
    <lineage>
        <taxon>Bacteria</taxon>
        <taxon>Bacillati</taxon>
        <taxon>Actinomycetota</taxon>
        <taxon>Actinomycetes</taxon>
        <taxon>Streptosporangiales</taxon>
        <taxon>Streptosporangiaceae</taxon>
        <taxon>Nonomuraea</taxon>
    </lineage>
</organism>
<dbReference type="Proteomes" id="UP001612741">
    <property type="component" value="Unassembled WGS sequence"/>
</dbReference>
<dbReference type="EMBL" id="JBITGY010000019">
    <property type="protein sequence ID" value="MFI6505439.1"/>
    <property type="molecule type" value="Genomic_DNA"/>
</dbReference>
<name>A0ABW7ZD21_9ACTN</name>